<dbReference type="CDD" id="cd02869">
    <property type="entry name" value="PseudoU_synth_RluA_like"/>
    <property type="match status" value="1"/>
</dbReference>
<evidence type="ECO:0000256" key="3">
    <source>
        <dbReference type="RuleBase" id="RU362028"/>
    </source>
</evidence>
<dbReference type="EC" id="5.4.99.-" evidence="3"/>
<organism evidence="5 6">
    <name type="scientific">Salinibacillus aidingensis</name>
    <dbReference type="NCBI Taxonomy" id="237684"/>
    <lineage>
        <taxon>Bacteria</taxon>
        <taxon>Bacillati</taxon>
        <taxon>Bacillota</taxon>
        <taxon>Bacilli</taxon>
        <taxon>Bacillales</taxon>
        <taxon>Bacillaceae</taxon>
        <taxon>Salinibacillus</taxon>
    </lineage>
</organism>
<dbReference type="InterPro" id="IPR006225">
    <property type="entry name" value="PsdUridine_synth_RluC/D"/>
</dbReference>
<dbReference type="NCBIfam" id="TIGR00005">
    <property type="entry name" value="rluA_subfam"/>
    <property type="match status" value="1"/>
</dbReference>
<comment type="caution">
    <text evidence="5">The sequence shown here is derived from an EMBL/GenBank/DDBJ whole genome shotgun (WGS) entry which is preliminary data.</text>
</comment>
<proteinExistence type="inferred from homology"/>
<dbReference type="InterPro" id="IPR006145">
    <property type="entry name" value="PsdUridine_synth_RsuA/RluA"/>
</dbReference>
<evidence type="ECO:0000259" key="4">
    <source>
        <dbReference type="Pfam" id="PF00849"/>
    </source>
</evidence>
<dbReference type="Gene3D" id="3.30.2350.10">
    <property type="entry name" value="Pseudouridine synthase"/>
    <property type="match status" value="1"/>
</dbReference>
<evidence type="ECO:0000256" key="1">
    <source>
        <dbReference type="ARBA" id="ARBA00000073"/>
    </source>
</evidence>
<sequence length="294" mass="33762">MKWTIEHKHEGMLVRDYLTSVRAFSRRMIKTVKFSDGIKVNGCSVTVRYNLTKGDLLEISFPEEQENSRLGPMEIPLNIVYEDRDVLVLDKQTGIPVMPSPHSNAGSIANGLVAYYQKRGEKYTAHIVTRLDRNTSGLMLVAKHRFSHSQLSFQQQQGKVKRVYIAIVEGFMEKRQGEIHAPIGRKEGSIIEREVRTDGQEAITLYEVEKEYAPGFSCVNVSLQTGRTHQIRVHFSWMGHPLLGDDLYGGPVDRMNRQALHCHELTFYQPFKQEWLHFTSGFPDDMKQLIPEQN</sequence>
<dbReference type="Proteomes" id="UP001500880">
    <property type="component" value="Unassembled WGS sequence"/>
</dbReference>
<dbReference type="InterPro" id="IPR020103">
    <property type="entry name" value="PsdUridine_synth_cat_dom_sf"/>
</dbReference>
<gene>
    <name evidence="5" type="ORF">GCM10008986_17720</name>
</gene>
<dbReference type="PROSITE" id="PS01129">
    <property type="entry name" value="PSI_RLU"/>
    <property type="match status" value="1"/>
</dbReference>
<name>A0ABP3L2G2_9BACI</name>
<dbReference type="InterPro" id="IPR050188">
    <property type="entry name" value="RluA_PseudoU_synthase"/>
</dbReference>
<evidence type="ECO:0000256" key="2">
    <source>
        <dbReference type="ARBA" id="ARBA00010876"/>
    </source>
</evidence>
<protein>
    <recommendedName>
        <fullName evidence="3">Pseudouridine synthase</fullName>
        <ecNumber evidence="3">5.4.99.-</ecNumber>
    </recommendedName>
</protein>
<comment type="function">
    <text evidence="3">Responsible for synthesis of pseudouridine from uracil.</text>
</comment>
<comment type="similarity">
    <text evidence="2 3">Belongs to the pseudouridine synthase RluA family.</text>
</comment>
<dbReference type="SUPFAM" id="SSF55120">
    <property type="entry name" value="Pseudouridine synthase"/>
    <property type="match status" value="1"/>
</dbReference>
<keyword evidence="3" id="KW-0413">Isomerase</keyword>
<dbReference type="PANTHER" id="PTHR21600">
    <property type="entry name" value="MITOCHONDRIAL RNA PSEUDOURIDINE SYNTHASE"/>
    <property type="match status" value="1"/>
</dbReference>
<feature type="domain" description="Pseudouridine synthase RsuA/RluA-like" evidence="4">
    <location>
        <begin position="85"/>
        <end position="236"/>
    </location>
</feature>
<accession>A0ABP3L2G2</accession>
<evidence type="ECO:0000313" key="5">
    <source>
        <dbReference type="EMBL" id="GAA0491956.1"/>
    </source>
</evidence>
<keyword evidence="6" id="KW-1185">Reference proteome</keyword>
<dbReference type="InterPro" id="IPR006224">
    <property type="entry name" value="PsdUridine_synth_RluA-like_CS"/>
</dbReference>
<dbReference type="EMBL" id="BAAADO010000003">
    <property type="protein sequence ID" value="GAA0491956.1"/>
    <property type="molecule type" value="Genomic_DNA"/>
</dbReference>
<evidence type="ECO:0000313" key="6">
    <source>
        <dbReference type="Proteomes" id="UP001500880"/>
    </source>
</evidence>
<reference evidence="6" key="1">
    <citation type="journal article" date="2019" name="Int. J. Syst. Evol. Microbiol.">
        <title>The Global Catalogue of Microorganisms (GCM) 10K type strain sequencing project: providing services to taxonomists for standard genome sequencing and annotation.</title>
        <authorList>
            <consortium name="The Broad Institute Genomics Platform"/>
            <consortium name="The Broad Institute Genome Sequencing Center for Infectious Disease"/>
            <person name="Wu L."/>
            <person name="Ma J."/>
        </authorList>
    </citation>
    <scope>NUCLEOTIDE SEQUENCE [LARGE SCALE GENOMIC DNA]</scope>
    <source>
        <strain evidence="6">JCM 12389</strain>
    </source>
</reference>
<comment type="catalytic activity">
    <reaction evidence="1 3">
        <text>a uridine in RNA = a pseudouridine in RNA</text>
        <dbReference type="Rhea" id="RHEA:48348"/>
        <dbReference type="Rhea" id="RHEA-COMP:12068"/>
        <dbReference type="Rhea" id="RHEA-COMP:12069"/>
        <dbReference type="ChEBI" id="CHEBI:65314"/>
        <dbReference type="ChEBI" id="CHEBI:65315"/>
    </reaction>
</comment>
<dbReference type="PANTHER" id="PTHR21600:SF35">
    <property type="entry name" value="PSEUDOURIDINE SYNTHASE"/>
    <property type="match status" value="1"/>
</dbReference>
<dbReference type="Pfam" id="PF00849">
    <property type="entry name" value="PseudoU_synth_2"/>
    <property type="match status" value="1"/>
</dbReference>